<dbReference type="InterPro" id="IPR025889">
    <property type="entry name" value="GSP17M-like_dom"/>
</dbReference>
<dbReference type="PANTHER" id="PTHR36109">
    <property type="entry name" value="MEMBRANE PROTEIN-RELATED"/>
    <property type="match status" value="1"/>
</dbReference>
<name>A0ABS8HQP2_9FIRM</name>
<evidence type="ECO:0000313" key="4">
    <source>
        <dbReference type="Proteomes" id="UP001165492"/>
    </source>
</evidence>
<sequence length="204" mass="20892">MKNQTNNQVSNEGNESSLVNSYSAENASATTMAAPPANNNTANAQQANQTVIGVFESRARAENAVNTLRKQGFTTEEINIVSKKQKNQDQDGTYDDDITDGTLTGGTLGGIGGLLMGAGALMLPGIGPIIAVGPITAAVGGAIAGGIAGGLIDWGIPAEASHRYEQEVAGGSILAIIRTDTTKVSSAAQILRQNGAKDVENHSK</sequence>
<organism evidence="3 4">
    <name type="scientific">Pelosinus baikalensis</name>
    <dbReference type="NCBI Taxonomy" id="2892015"/>
    <lineage>
        <taxon>Bacteria</taxon>
        <taxon>Bacillati</taxon>
        <taxon>Bacillota</taxon>
        <taxon>Negativicutes</taxon>
        <taxon>Selenomonadales</taxon>
        <taxon>Sporomusaceae</taxon>
        <taxon>Pelosinus</taxon>
    </lineage>
</organism>
<dbReference type="EMBL" id="JAJHJB010000003">
    <property type="protein sequence ID" value="MCC5464447.1"/>
    <property type="molecule type" value="Genomic_DNA"/>
</dbReference>
<evidence type="ECO:0000313" key="3">
    <source>
        <dbReference type="EMBL" id="MCC5464447.1"/>
    </source>
</evidence>
<dbReference type="RefSeq" id="WP_229533910.1">
    <property type="nucleotide sequence ID" value="NZ_JAJHJB010000003.1"/>
</dbReference>
<comment type="caution">
    <text evidence="3">The sequence shown here is derived from an EMBL/GenBank/DDBJ whole genome shotgun (WGS) entry which is preliminary data.</text>
</comment>
<accession>A0ABS8HQP2</accession>
<evidence type="ECO:0000256" key="1">
    <source>
        <dbReference type="SAM" id="MobiDB-lite"/>
    </source>
</evidence>
<dbReference type="Pfam" id="PF11181">
    <property type="entry name" value="YflT"/>
    <property type="match status" value="1"/>
</dbReference>
<reference evidence="3" key="1">
    <citation type="submission" date="2021-11" db="EMBL/GenBank/DDBJ databases">
        <title>Description of a new species Pelosinus isolated from the bottom sediments of Lake Baikal.</title>
        <authorList>
            <person name="Zakharyuk A."/>
        </authorList>
    </citation>
    <scope>NUCLEOTIDE SEQUENCE</scope>
    <source>
        <strain evidence="3">Bkl1</strain>
    </source>
</reference>
<feature type="compositionally biased region" description="Polar residues" evidence="1">
    <location>
        <begin position="1"/>
        <end position="25"/>
    </location>
</feature>
<gene>
    <name evidence="3" type="ORF">LMF89_03600</name>
</gene>
<dbReference type="InterPro" id="IPR052948">
    <property type="entry name" value="Low_temp-induced_all0457"/>
</dbReference>
<keyword evidence="4" id="KW-1185">Reference proteome</keyword>
<proteinExistence type="predicted"/>
<feature type="region of interest" description="Disordered" evidence="1">
    <location>
        <begin position="1"/>
        <end position="27"/>
    </location>
</feature>
<protein>
    <submittedName>
        <fullName evidence="3">General stress protein</fullName>
    </submittedName>
</protein>
<evidence type="ECO:0000259" key="2">
    <source>
        <dbReference type="Pfam" id="PF11181"/>
    </source>
</evidence>
<dbReference type="Proteomes" id="UP001165492">
    <property type="component" value="Unassembled WGS sequence"/>
</dbReference>
<feature type="domain" description="General stress protein 17M-like" evidence="2">
    <location>
        <begin position="51"/>
        <end position="115"/>
    </location>
</feature>
<dbReference type="PANTHER" id="PTHR36109:SF2">
    <property type="entry name" value="MEMBRANE PROTEIN"/>
    <property type="match status" value="1"/>
</dbReference>